<evidence type="ECO:0000313" key="1">
    <source>
        <dbReference type="EMBL" id="CAA9566251.1"/>
    </source>
</evidence>
<reference evidence="1" key="1">
    <citation type="submission" date="2020-02" db="EMBL/GenBank/DDBJ databases">
        <authorList>
            <person name="Meier V. D."/>
        </authorList>
    </citation>
    <scope>NUCLEOTIDE SEQUENCE</scope>
    <source>
        <strain evidence="1">AVDCRST_MAG86</strain>
    </source>
</reference>
<dbReference type="EMBL" id="CADCWP010000079">
    <property type="protein sequence ID" value="CAA9566251.1"/>
    <property type="molecule type" value="Genomic_DNA"/>
</dbReference>
<accession>A0A6J4V724</accession>
<proteinExistence type="predicted"/>
<sequence>MYSAEFLHHYARDRMRASILEGERQQTLPSFRRRLAYKFQALAGWLEPDLAAPRAAPKPSLERA</sequence>
<organism evidence="1">
    <name type="scientific">uncultured Truepera sp</name>
    <dbReference type="NCBI Taxonomy" id="543023"/>
    <lineage>
        <taxon>Bacteria</taxon>
        <taxon>Thermotogati</taxon>
        <taxon>Deinococcota</taxon>
        <taxon>Deinococci</taxon>
        <taxon>Trueperales</taxon>
        <taxon>Trueperaceae</taxon>
        <taxon>Truepera</taxon>
        <taxon>environmental samples</taxon>
    </lineage>
</organism>
<gene>
    <name evidence="1" type="ORF">AVDCRST_MAG86-1213</name>
</gene>
<protein>
    <submittedName>
        <fullName evidence="1">Uncharacterized protein</fullName>
    </submittedName>
</protein>
<dbReference type="AlphaFoldDB" id="A0A6J4V724"/>
<name>A0A6J4V724_9DEIN</name>